<evidence type="ECO:0000256" key="6">
    <source>
        <dbReference type="PROSITE-ProRule" id="PRU01240"/>
    </source>
</evidence>
<dbReference type="InterPro" id="IPR036852">
    <property type="entry name" value="Peptidase_S8/S53_dom_sf"/>
</dbReference>
<dbReference type="AlphaFoldDB" id="A0AAD1Z6L4"/>
<protein>
    <recommendedName>
        <fullName evidence="8">Peptidase S8/S53 domain-containing protein</fullName>
    </recommendedName>
</protein>
<evidence type="ECO:0000313" key="9">
    <source>
        <dbReference type="EMBL" id="CAI9763624.1"/>
    </source>
</evidence>
<comment type="caution">
    <text evidence="6">Lacks conserved residue(s) required for the propagation of feature annotation.</text>
</comment>
<dbReference type="PRINTS" id="PR00723">
    <property type="entry name" value="SUBTILISIN"/>
</dbReference>
<dbReference type="InterPro" id="IPR015500">
    <property type="entry name" value="Peptidase_S8_subtilisin-rel"/>
</dbReference>
<dbReference type="InterPro" id="IPR022398">
    <property type="entry name" value="Peptidase_S8_His-AS"/>
</dbReference>
<organism evidence="9 10">
    <name type="scientific">Fraxinus pennsylvanica</name>
    <dbReference type="NCBI Taxonomy" id="56036"/>
    <lineage>
        <taxon>Eukaryota</taxon>
        <taxon>Viridiplantae</taxon>
        <taxon>Streptophyta</taxon>
        <taxon>Embryophyta</taxon>
        <taxon>Tracheophyta</taxon>
        <taxon>Spermatophyta</taxon>
        <taxon>Magnoliopsida</taxon>
        <taxon>eudicotyledons</taxon>
        <taxon>Gunneridae</taxon>
        <taxon>Pentapetalae</taxon>
        <taxon>asterids</taxon>
        <taxon>lamiids</taxon>
        <taxon>Lamiales</taxon>
        <taxon>Oleaceae</taxon>
        <taxon>Oleeae</taxon>
        <taxon>Fraxinus</taxon>
    </lineage>
</organism>
<dbReference type="Proteomes" id="UP000834106">
    <property type="component" value="Chromosome 6"/>
</dbReference>
<dbReference type="Pfam" id="PF00082">
    <property type="entry name" value="Peptidase_S8"/>
    <property type="match status" value="1"/>
</dbReference>
<dbReference type="InterPro" id="IPR000209">
    <property type="entry name" value="Peptidase_S8/S53_dom"/>
</dbReference>
<dbReference type="EMBL" id="OU503041">
    <property type="protein sequence ID" value="CAI9763624.1"/>
    <property type="molecule type" value="Genomic_DNA"/>
</dbReference>
<dbReference type="SUPFAM" id="SSF52743">
    <property type="entry name" value="Subtilisin-like"/>
    <property type="match status" value="1"/>
</dbReference>
<dbReference type="PROSITE" id="PS51892">
    <property type="entry name" value="SUBTILASE"/>
    <property type="match status" value="1"/>
</dbReference>
<evidence type="ECO:0000256" key="2">
    <source>
        <dbReference type="ARBA" id="ARBA00022670"/>
    </source>
</evidence>
<keyword evidence="10" id="KW-1185">Reference proteome</keyword>
<sequence length="238" mass="25896">MWLIKVFNVLLCSWILLASAERSNYIVHMDKSFMPKAFSSHHYCAAMSKDELDALKKSPGFLSAYPDGIVMPDTTHTYKFLSLNTATGIWPASEYGKDVIIGVVDSGIWPESPSFKDDGMTEIPARWMGICQAGEEFNSSLCNKKLIGARYFNQGVREANPGVTITMNSARDDSGHGTHVASTAAGNYVDVVFLASYVPTAACLIFILNPCPIHPRIINSSTLSLAPTSQFSSSSSIP</sequence>
<accession>A0AAD1Z6L4</accession>
<feature type="domain" description="Peptidase S8/S53" evidence="8">
    <location>
        <begin position="96"/>
        <end position="189"/>
    </location>
</feature>
<evidence type="ECO:0000256" key="3">
    <source>
        <dbReference type="ARBA" id="ARBA00022729"/>
    </source>
</evidence>
<proteinExistence type="inferred from homology"/>
<dbReference type="PROSITE" id="PS00137">
    <property type="entry name" value="SUBTILASE_HIS"/>
    <property type="match status" value="1"/>
</dbReference>
<feature type="signal peptide" evidence="7">
    <location>
        <begin position="1"/>
        <end position="20"/>
    </location>
</feature>
<comment type="similarity">
    <text evidence="1 6">Belongs to the peptidase S8 family.</text>
</comment>
<keyword evidence="3 7" id="KW-0732">Signal</keyword>
<reference evidence="9" key="1">
    <citation type="submission" date="2023-05" db="EMBL/GenBank/DDBJ databases">
        <authorList>
            <person name="Huff M."/>
        </authorList>
    </citation>
    <scope>NUCLEOTIDE SEQUENCE</scope>
</reference>
<evidence type="ECO:0000256" key="7">
    <source>
        <dbReference type="SAM" id="SignalP"/>
    </source>
</evidence>
<dbReference type="GO" id="GO:0004252">
    <property type="term" value="F:serine-type endopeptidase activity"/>
    <property type="evidence" value="ECO:0007669"/>
    <property type="project" value="InterPro"/>
</dbReference>
<dbReference type="GO" id="GO:0006508">
    <property type="term" value="P:proteolysis"/>
    <property type="evidence" value="ECO:0007669"/>
    <property type="project" value="UniProtKB-KW"/>
</dbReference>
<keyword evidence="2" id="KW-0645">Protease</keyword>
<keyword evidence="4" id="KW-0378">Hydrolase</keyword>
<evidence type="ECO:0000256" key="5">
    <source>
        <dbReference type="ARBA" id="ARBA00022825"/>
    </source>
</evidence>
<name>A0AAD1Z6L4_9LAMI</name>
<keyword evidence="5" id="KW-0720">Serine protease</keyword>
<evidence type="ECO:0000256" key="1">
    <source>
        <dbReference type="ARBA" id="ARBA00011073"/>
    </source>
</evidence>
<evidence type="ECO:0000259" key="8">
    <source>
        <dbReference type="Pfam" id="PF00082"/>
    </source>
</evidence>
<dbReference type="Gene3D" id="3.40.50.200">
    <property type="entry name" value="Peptidase S8/S53 domain"/>
    <property type="match status" value="1"/>
</dbReference>
<feature type="chain" id="PRO_5042238147" description="Peptidase S8/S53 domain-containing protein" evidence="7">
    <location>
        <begin position="21"/>
        <end position="238"/>
    </location>
</feature>
<evidence type="ECO:0000256" key="4">
    <source>
        <dbReference type="ARBA" id="ARBA00022801"/>
    </source>
</evidence>
<dbReference type="PANTHER" id="PTHR10795">
    <property type="entry name" value="PROPROTEIN CONVERTASE SUBTILISIN/KEXIN"/>
    <property type="match status" value="1"/>
</dbReference>
<gene>
    <name evidence="9" type="ORF">FPE_LOCUS11054</name>
</gene>
<dbReference type="InterPro" id="IPR045051">
    <property type="entry name" value="SBT"/>
</dbReference>
<evidence type="ECO:0000313" key="10">
    <source>
        <dbReference type="Proteomes" id="UP000834106"/>
    </source>
</evidence>